<evidence type="ECO:0000313" key="4">
    <source>
        <dbReference type="Proteomes" id="UP000886595"/>
    </source>
</evidence>
<dbReference type="InterPro" id="IPR015410">
    <property type="entry name" value="DUF1985"/>
</dbReference>
<feature type="domain" description="DUF1985" evidence="2">
    <location>
        <begin position="127"/>
        <end position="209"/>
    </location>
</feature>
<dbReference type="Pfam" id="PF09331">
    <property type="entry name" value="DUF1985"/>
    <property type="match status" value="1"/>
</dbReference>
<dbReference type="PANTHER" id="PTHR48449:SF1">
    <property type="entry name" value="DUF1985 DOMAIN-CONTAINING PROTEIN"/>
    <property type="match status" value="1"/>
</dbReference>
<evidence type="ECO:0000259" key="2">
    <source>
        <dbReference type="Pfam" id="PF09331"/>
    </source>
</evidence>
<evidence type="ECO:0000313" key="3">
    <source>
        <dbReference type="EMBL" id="KAG2314558.1"/>
    </source>
</evidence>
<keyword evidence="4" id="KW-1185">Reference proteome</keyword>
<feature type="region of interest" description="Disordered" evidence="1">
    <location>
        <begin position="13"/>
        <end position="58"/>
    </location>
</feature>
<accession>A0A8X8AXQ1</accession>
<dbReference type="AlphaFoldDB" id="A0A8X8AXQ1"/>
<sequence>MLPLPEIMRQLHRWAPRPLPPAPDGRRQACRRRQTGQGEPATGARLPAAQISDGGPDERLPERLFATDRYPSRRLNVYSTLEYLLIVRDVRRGIPEMDRLIGSCFRKLFELPFRRCSYSSVMIHAMLARQMVTKKRYELWPVFGGNPMRFSMLEFACVTALPCNEFGDSYVVDFQPAYKEEDYAYWDRLFDGRRDITIPDVVEMVKKTKPFREAGDSSCV</sequence>
<dbReference type="Proteomes" id="UP000886595">
    <property type="component" value="Unassembled WGS sequence"/>
</dbReference>
<comment type="caution">
    <text evidence="3">The sequence shown here is derived from an EMBL/GenBank/DDBJ whole genome shotgun (WGS) entry which is preliminary data.</text>
</comment>
<dbReference type="PANTHER" id="PTHR48449">
    <property type="entry name" value="DUF1985 DOMAIN-CONTAINING PROTEIN"/>
    <property type="match status" value="1"/>
</dbReference>
<dbReference type="EMBL" id="JAAMPC010000004">
    <property type="protein sequence ID" value="KAG2314558.1"/>
    <property type="molecule type" value="Genomic_DNA"/>
</dbReference>
<reference evidence="3 4" key="1">
    <citation type="submission" date="2020-02" db="EMBL/GenBank/DDBJ databases">
        <authorList>
            <person name="Ma Q."/>
            <person name="Huang Y."/>
            <person name="Song X."/>
            <person name="Pei D."/>
        </authorList>
    </citation>
    <scope>NUCLEOTIDE SEQUENCE [LARGE SCALE GENOMIC DNA]</scope>
    <source>
        <strain evidence="3">Sxm20200214</strain>
        <tissue evidence="3">Leaf</tissue>
    </source>
</reference>
<organism evidence="3 4">
    <name type="scientific">Brassica carinata</name>
    <name type="common">Ethiopian mustard</name>
    <name type="synonym">Abyssinian cabbage</name>
    <dbReference type="NCBI Taxonomy" id="52824"/>
    <lineage>
        <taxon>Eukaryota</taxon>
        <taxon>Viridiplantae</taxon>
        <taxon>Streptophyta</taxon>
        <taxon>Embryophyta</taxon>
        <taxon>Tracheophyta</taxon>
        <taxon>Spermatophyta</taxon>
        <taxon>Magnoliopsida</taxon>
        <taxon>eudicotyledons</taxon>
        <taxon>Gunneridae</taxon>
        <taxon>Pentapetalae</taxon>
        <taxon>rosids</taxon>
        <taxon>malvids</taxon>
        <taxon>Brassicales</taxon>
        <taxon>Brassicaceae</taxon>
        <taxon>Brassiceae</taxon>
        <taxon>Brassica</taxon>
    </lineage>
</organism>
<evidence type="ECO:0000256" key="1">
    <source>
        <dbReference type="SAM" id="MobiDB-lite"/>
    </source>
</evidence>
<gene>
    <name evidence="3" type="ORF">Bca52824_017680</name>
</gene>
<proteinExistence type="predicted"/>
<protein>
    <recommendedName>
        <fullName evidence="2">DUF1985 domain-containing protein</fullName>
    </recommendedName>
</protein>
<dbReference type="OrthoDB" id="1112524at2759"/>
<name>A0A8X8AXQ1_BRACI</name>